<dbReference type="GO" id="GO:0046872">
    <property type="term" value="F:metal ion binding"/>
    <property type="evidence" value="ECO:0007669"/>
    <property type="project" value="UniProtKB-KW"/>
</dbReference>
<proteinExistence type="inferred from homology"/>
<dbReference type="GO" id="GO:0051539">
    <property type="term" value="F:4 iron, 4 sulfur cluster binding"/>
    <property type="evidence" value="ECO:0007669"/>
    <property type="project" value="UniProtKB-KW"/>
</dbReference>
<evidence type="ECO:0000256" key="11">
    <source>
        <dbReference type="ARBA" id="ARBA00023204"/>
    </source>
</evidence>
<protein>
    <recommendedName>
        <fullName evidence="4">Type-4 uracil-DNA glycosylase</fullName>
        <ecNumber evidence="3">3.2.2.27</ecNumber>
    </recommendedName>
</protein>
<dbReference type="Gene3D" id="3.40.470.10">
    <property type="entry name" value="Uracil-DNA glycosylase-like domain"/>
    <property type="match status" value="1"/>
</dbReference>
<dbReference type="GO" id="GO:0004844">
    <property type="term" value="F:uracil DNA N-glycosylase activity"/>
    <property type="evidence" value="ECO:0007669"/>
    <property type="project" value="UniProtKB-EC"/>
</dbReference>
<evidence type="ECO:0000256" key="3">
    <source>
        <dbReference type="ARBA" id="ARBA00012030"/>
    </source>
</evidence>
<evidence type="ECO:0000256" key="8">
    <source>
        <dbReference type="ARBA" id="ARBA00022801"/>
    </source>
</evidence>
<keyword evidence="9" id="KW-0408">Iron</keyword>
<dbReference type="EC" id="3.2.2.27" evidence="3"/>
<dbReference type="AlphaFoldDB" id="A0A0F0CSN6"/>
<gene>
    <name evidence="13" type="ORF">OMAG_001676</name>
</gene>
<evidence type="ECO:0000256" key="2">
    <source>
        <dbReference type="ARBA" id="ARBA00006521"/>
    </source>
</evidence>
<dbReference type="GO" id="GO:0006281">
    <property type="term" value="P:DNA repair"/>
    <property type="evidence" value="ECO:0007669"/>
    <property type="project" value="UniProtKB-KW"/>
</dbReference>
<comment type="similarity">
    <text evidence="2">Belongs to the uracil-DNA glycosylase (UDG) superfamily. Type 4 (UDGa) family.</text>
</comment>
<keyword evidence="8" id="KW-0378">Hydrolase</keyword>
<evidence type="ECO:0000256" key="1">
    <source>
        <dbReference type="ARBA" id="ARBA00001400"/>
    </source>
</evidence>
<evidence type="ECO:0000259" key="12">
    <source>
        <dbReference type="SMART" id="SM00986"/>
    </source>
</evidence>
<reference evidence="13 14" key="1">
    <citation type="submission" date="2015-02" db="EMBL/GenBank/DDBJ databases">
        <title>Single-cell genomics of uncultivated deep-branching MTB reveals a conserved set of magnetosome genes.</title>
        <authorList>
            <person name="Kolinko S."/>
            <person name="Richter M."/>
            <person name="Glockner F.O."/>
            <person name="Brachmann A."/>
            <person name="Schuler D."/>
        </authorList>
    </citation>
    <scope>NUCLEOTIDE SEQUENCE [LARGE SCALE GENOMIC DNA]</scope>
    <source>
        <strain evidence="13">SKK-01</strain>
    </source>
</reference>
<dbReference type="SMART" id="SM00986">
    <property type="entry name" value="UDG"/>
    <property type="match status" value="1"/>
</dbReference>
<evidence type="ECO:0000256" key="5">
    <source>
        <dbReference type="ARBA" id="ARBA00022485"/>
    </source>
</evidence>
<dbReference type="InterPro" id="IPR051536">
    <property type="entry name" value="UDG_Type-4/5"/>
</dbReference>
<evidence type="ECO:0000313" key="14">
    <source>
        <dbReference type="Proteomes" id="UP000033428"/>
    </source>
</evidence>
<keyword evidence="6" id="KW-0479">Metal-binding</keyword>
<keyword evidence="10" id="KW-0411">Iron-sulfur</keyword>
<name>A0A0F0CSN6_9BACT</name>
<evidence type="ECO:0000256" key="6">
    <source>
        <dbReference type="ARBA" id="ARBA00022723"/>
    </source>
</evidence>
<keyword evidence="7" id="KW-0227">DNA damage</keyword>
<evidence type="ECO:0000256" key="4">
    <source>
        <dbReference type="ARBA" id="ARBA00019403"/>
    </source>
</evidence>
<organism evidence="13 14">
    <name type="scientific">Candidatus Omnitrophus magneticus</name>
    <dbReference type="NCBI Taxonomy" id="1609969"/>
    <lineage>
        <taxon>Bacteria</taxon>
        <taxon>Pseudomonadati</taxon>
        <taxon>Candidatus Omnitrophota</taxon>
        <taxon>Candidatus Omnitrophus</taxon>
    </lineage>
</organism>
<evidence type="ECO:0000256" key="7">
    <source>
        <dbReference type="ARBA" id="ARBA00022763"/>
    </source>
</evidence>
<dbReference type="SMART" id="SM00987">
    <property type="entry name" value="UreE_C"/>
    <property type="match status" value="1"/>
</dbReference>
<dbReference type="CDD" id="cd10030">
    <property type="entry name" value="UDG-F4_TTUDGA_SPO1dp_like"/>
    <property type="match status" value="1"/>
</dbReference>
<dbReference type="InterPro" id="IPR036895">
    <property type="entry name" value="Uracil-DNA_glycosylase-like_sf"/>
</dbReference>
<dbReference type="EMBL" id="JYNY01000350">
    <property type="protein sequence ID" value="KJJ84465.1"/>
    <property type="molecule type" value="Genomic_DNA"/>
</dbReference>
<dbReference type="Proteomes" id="UP000033428">
    <property type="component" value="Unassembled WGS sequence"/>
</dbReference>
<dbReference type="PANTHER" id="PTHR33693">
    <property type="entry name" value="TYPE-5 URACIL-DNA GLYCOSYLASE"/>
    <property type="match status" value="1"/>
</dbReference>
<feature type="domain" description="Uracil-DNA glycosylase-like" evidence="12">
    <location>
        <begin position="71"/>
        <end position="217"/>
    </location>
</feature>
<dbReference type="NCBIfam" id="TIGR00758">
    <property type="entry name" value="UDG_fam4"/>
    <property type="match status" value="1"/>
</dbReference>
<dbReference type="SUPFAM" id="SSF52141">
    <property type="entry name" value="Uracil-DNA glycosylase-like"/>
    <property type="match status" value="1"/>
</dbReference>
<evidence type="ECO:0000256" key="9">
    <source>
        <dbReference type="ARBA" id="ARBA00023004"/>
    </source>
</evidence>
<dbReference type="Pfam" id="PF03167">
    <property type="entry name" value="UDG"/>
    <property type="match status" value="1"/>
</dbReference>
<dbReference type="InterPro" id="IPR005273">
    <property type="entry name" value="Ura-DNA_glyco_family4"/>
</dbReference>
<sequence>MSIIKIIHNLKHLLESEKLFGIKEIILSKQYSQKKNEINKQEARSLLELLKIKISDCDKCEGINNKKNKIFGDGPINARIMFIGDDSPDENDSGSLPFQGEARKLLTKIIAAMGLTKEDVYITTILKCRTKEHHSPKDEEIKHCALHLEQEIEIVKPQAICVLGNTATTLLLKKESRISDIHGKFFDYNGIKVMPTYHPSYLLKHPSSKKDVWEDMKKISDYLGIIIPLS</sequence>
<dbReference type="InterPro" id="IPR005122">
    <property type="entry name" value="Uracil-DNA_glycosylase-like"/>
</dbReference>
<dbReference type="PANTHER" id="PTHR33693:SF1">
    <property type="entry name" value="TYPE-4 URACIL-DNA GLYCOSYLASE"/>
    <property type="match status" value="1"/>
</dbReference>
<keyword evidence="14" id="KW-1185">Reference proteome</keyword>
<comment type="catalytic activity">
    <reaction evidence="1">
        <text>Hydrolyzes single-stranded DNA or mismatched double-stranded DNA and polynucleotides, releasing free uracil.</text>
        <dbReference type="EC" id="3.2.2.27"/>
    </reaction>
</comment>
<evidence type="ECO:0000256" key="10">
    <source>
        <dbReference type="ARBA" id="ARBA00023014"/>
    </source>
</evidence>
<comment type="caution">
    <text evidence="13">The sequence shown here is derived from an EMBL/GenBank/DDBJ whole genome shotgun (WGS) entry which is preliminary data.</text>
</comment>
<keyword evidence="5" id="KW-0004">4Fe-4S</keyword>
<accession>A0A0F0CSN6</accession>
<keyword evidence="11" id="KW-0234">DNA repair</keyword>
<evidence type="ECO:0000313" key="13">
    <source>
        <dbReference type="EMBL" id="KJJ84465.1"/>
    </source>
</evidence>